<dbReference type="Proteomes" id="UP001652623">
    <property type="component" value="Chromosome 7"/>
</dbReference>
<dbReference type="InterPro" id="IPR001680">
    <property type="entry name" value="WD40_rpt"/>
</dbReference>
<evidence type="ECO:0000313" key="5">
    <source>
        <dbReference type="RefSeq" id="XP_060675169.1"/>
    </source>
</evidence>
<evidence type="ECO:0000256" key="1">
    <source>
        <dbReference type="ARBA" id="ARBA00008070"/>
    </source>
</evidence>
<dbReference type="PANTHER" id="PTHR10241:SF27">
    <property type="entry name" value="TRANSDUCIN_WD40 REPEAT-LIKE SUPERFAMILY PROTEIN"/>
    <property type="match status" value="1"/>
</dbReference>
<feature type="region of interest" description="Disordered" evidence="3">
    <location>
        <begin position="1032"/>
        <end position="1058"/>
    </location>
</feature>
<feature type="compositionally biased region" description="Polar residues" evidence="3">
    <location>
        <begin position="1033"/>
        <end position="1051"/>
    </location>
</feature>
<dbReference type="GeneID" id="107424288"/>
<evidence type="ECO:0000313" key="4">
    <source>
        <dbReference type="Proteomes" id="UP001652623"/>
    </source>
</evidence>
<dbReference type="CDD" id="cd15873">
    <property type="entry name" value="R-SNARE_STXBP5_6"/>
    <property type="match status" value="1"/>
</dbReference>
<dbReference type="PANTHER" id="PTHR10241">
    <property type="entry name" value="LETHAL 2 GIANT LARVAE PROTEIN"/>
    <property type="match status" value="1"/>
</dbReference>
<feature type="compositionally biased region" description="Basic and acidic residues" evidence="3">
    <location>
        <begin position="972"/>
        <end position="995"/>
    </location>
</feature>
<keyword evidence="4" id="KW-1185">Reference proteome</keyword>
<feature type="region of interest" description="Disordered" evidence="3">
    <location>
        <begin position="968"/>
        <end position="1012"/>
    </location>
</feature>
<comment type="similarity">
    <text evidence="1">Belongs to the WD repeat L(2)GL family.</text>
</comment>
<dbReference type="InterPro" id="IPR015943">
    <property type="entry name" value="WD40/YVTN_repeat-like_dom_sf"/>
</dbReference>
<dbReference type="Gene3D" id="2.130.10.10">
    <property type="entry name" value="YVTN repeat-like/Quinoprotein amine dehydrogenase"/>
    <property type="match status" value="2"/>
</dbReference>
<sequence length="1058" mass="116807">MFVKKLVEKASKKGGGYNSDGLKCNDVEPQVACHYGIPSGCNMFAYDTIQKILAVSTKDGRIKLFGKDNAQALLEAKDAVPSKFLQFLDNQGILLNVTSNNCIEVWDIENKMLSHVHAFQEEITSFAVIQRSLFMYVGDSVGNVSVLKIEKELNHIVPTNYAIPFSTSHGDSTEVSDTAAVICILPQPTAESKRVLIIFRDGKITLWDLRESKSIFTTGGNVLQSLNNEAKKVTSACWACPFGSKVVVGYNNGEIFIWSVPSAPNSRTELASESGTQNAPISKLNVGYKLHKIPIASMKWAYADGKASRLYVMGASNFESENLVQIILLNEHTESRTIKLGLHLTEPCIDMEIISSSSEQGKHKQEFFLGLGKSGHIYAYDDYQIEKYLLQCQSRSPNSLPKEVMVKMPYADSSITIAKFITDNPCLLSFSDEDYILLAKSTPSLLSMETKLKDGSNPNITHFNGFSKVKNLYITGHSNGAISFWDVSSPILIPILSLKQQSEDDFSVSGIAVTALFFDGKSRLLVTGDESGTVRIYKFKPEPYATESSFLSLQGSTKKGSNHIIQSIKLVKINGSILCLDMNNTSRHLAVGSDKGYVSVIDLEGSTLLFQKHIASEICTGIVSLQFLSCSLHGFEKNVIAVATKDSSVLALENDTGNPLSTSMVHPKKPSKALFMQILDGHDALSRVSNGLNGFDLSKGSHSEEVMPKQLLLLLCSEKAAYIYSFTHVMQGIKKVMYKKRFQVSCCWASTFYNYNYSDVGLILLFASGRIEIRSLPELSLLKETSIRGFTFSTPKPNSSSNSSICSSLEGDIVMVNGDQEIFVVSVLFQKKIFGILDSIISEIYQKDLVISQEGPVIHKEKKKGIFSSVIKDITGSKAKPVPHLEKEDPRESIEELLTIFSTAKFPVDADEDKDNLAMNEDEDEVELDIDDIDIEVAAEKPKEQNMLAALNKKSLTNKLNAMKGKLKHIKSKNEKNSSKDEQQDEKAGTVDQIKKKYGFSNSGETSTAKIAESKLHDNVKKLQGINMRASDMQDTARSFSSLAKQVLQTQQERRGSQ</sequence>
<protein>
    <submittedName>
        <fullName evidence="5">Uncharacterized protein LOC107424288</fullName>
    </submittedName>
</protein>
<organism evidence="4 5">
    <name type="scientific">Ziziphus jujuba</name>
    <name type="common">Chinese jujube</name>
    <name type="synonym">Ziziphus sativa</name>
    <dbReference type="NCBI Taxonomy" id="326968"/>
    <lineage>
        <taxon>Eukaryota</taxon>
        <taxon>Viridiplantae</taxon>
        <taxon>Streptophyta</taxon>
        <taxon>Embryophyta</taxon>
        <taxon>Tracheophyta</taxon>
        <taxon>Spermatophyta</taxon>
        <taxon>Magnoliopsida</taxon>
        <taxon>eudicotyledons</taxon>
        <taxon>Gunneridae</taxon>
        <taxon>Pentapetalae</taxon>
        <taxon>rosids</taxon>
        <taxon>fabids</taxon>
        <taxon>Rosales</taxon>
        <taxon>Rhamnaceae</taxon>
        <taxon>Paliureae</taxon>
        <taxon>Ziziphus</taxon>
    </lineage>
</organism>
<keyword evidence="2" id="KW-0268">Exocytosis</keyword>
<evidence type="ECO:0000256" key="2">
    <source>
        <dbReference type="ARBA" id="ARBA00022483"/>
    </source>
</evidence>
<proteinExistence type="inferred from homology"/>
<evidence type="ECO:0000256" key="3">
    <source>
        <dbReference type="SAM" id="MobiDB-lite"/>
    </source>
</evidence>
<gene>
    <name evidence="5" type="primary">LOC107424288</name>
</gene>
<dbReference type="Pfam" id="PF00400">
    <property type="entry name" value="WD40"/>
    <property type="match status" value="1"/>
</dbReference>
<dbReference type="SMART" id="SM00320">
    <property type="entry name" value="WD40"/>
    <property type="match status" value="6"/>
</dbReference>
<reference evidence="5" key="1">
    <citation type="submission" date="2025-08" db="UniProtKB">
        <authorList>
            <consortium name="RefSeq"/>
        </authorList>
    </citation>
    <scope>IDENTIFICATION</scope>
    <source>
        <tissue evidence="5">Seedling</tissue>
    </source>
</reference>
<feature type="compositionally biased region" description="Polar residues" evidence="3">
    <location>
        <begin position="1000"/>
        <end position="1009"/>
    </location>
</feature>
<accession>A0ABM4AEL9</accession>
<dbReference type="SUPFAM" id="SSF50978">
    <property type="entry name" value="WD40 repeat-like"/>
    <property type="match status" value="2"/>
</dbReference>
<dbReference type="InterPro" id="IPR036322">
    <property type="entry name" value="WD40_repeat_dom_sf"/>
</dbReference>
<dbReference type="RefSeq" id="XP_060675169.1">
    <property type="nucleotide sequence ID" value="XM_060819186.1"/>
</dbReference>
<name>A0ABM4AEL9_ZIZJJ</name>